<reference evidence="3" key="2">
    <citation type="submission" date="2018-05" db="EMBL/GenBank/DDBJ databases">
        <title>Genome Assembly Of Bacteriophage Specific To Escherichia coli 0157:H7.</title>
        <authorList>
            <person name="Ahmad Hisham U.B."/>
            <person name="Ramli N.A."/>
            <person name="Mohamad Zawawi N.A."/>
            <person name="Mat Arip Y."/>
        </authorList>
    </citation>
    <scope>NUCLEOTIDE SEQUENCE [LARGE SCALE GENOMIC DNA]</scope>
</reference>
<evidence type="ECO:0000313" key="2">
    <source>
        <dbReference type="EMBL" id="AXC36645.1"/>
    </source>
</evidence>
<dbReference type="GO" id="GO:0016788">
    <property type="term" value="F:hydrolase activity, acting on ester bonds"/>
    <property type="evidence" value="ECO:0007669"/>
    <property type="project" value="InterPro"/>
</dbReference>
<name>A0A2Z5H981_9CAUD</name>
<dbReference type="EMBL" id="MH383160">
    <property type="protein sequence ID" value="AXC36645.1"/>
    <property type="molecule type" value="Genomic_DNA"/>
</dbReference>
<accession>A0A2Z5H981</accession>
<evidence type="ECO:0000259" key="1">
    <source>
        <dbReference type="Pfam" id="PF07463"/>
    </source>
</evidence>
<dbReference type="Proteomes" id="UP000252104">
    <property type="component" value="Segment"/>
</dbReference>
<proteinExistence type="predicted"/>
<dbReference type="SUPFAM" id="SSF54060">
    <property type="entry name" value="His-Me finger endonucleases"/>
    <property type="match status" value="1"/>
</dbReference>
<sequence>MERVEEWRDVVGYEEHFQVSNKGRIFSKRTNKILVLGVNKKGYSVLSTRIGGRNGVCKCFRVHILVANAFIPNPHNKPIVNHKDGNKLNNEDWNLEWSTYSDNTLHAYDNGLIISLKGTERVQSKLTEEDVRYIRSVYKPYDKKYGARILAKQFGVHHSVISDAVLNKTWKHVK</sequence>
<reference evidence="2 3" key="1">
    <citation type="submission" date="2018-05" db="EMBL/GenBank/DDBJ databases">
        <title>Characterization Of A New Bacterial Virus From Orangutan (Pongo pygmaeus).</title>
        <authorList>
            <person name="Ahmad Hisham U.B."/>
            <person name="Ramli N.A."/>
            <person name="Mohamad Zawawi N.A."/>
            <person name="Mat Arip Y."/>
        </authorList>
    </citation>
    <scope>NUCLEOTIDE SEQUENCE [LARGE SCALE GENOMIC DNA]</scope>
</reference>
<organism evidence="2 3">
    <name type="scientific">Escherichia phage UB</name>
    <dbReference type="NCBI Taxonomy" id="2268588"/>
    <lineage>
        <taxon>Viruses</taxon>
        <taxon>Duplodnaviria</taxon>
        <taxon>Heunggongvirae</taxon>
        <taxon>Uroviricota</taxon>
        <taxon>Caudoviricetes</taxon>
        <taxon>Asteriusvirus</taxon>
        <taxon>Asteriusvirus PBECO4</taxon>
    </lineage>
</organism>
<dbReference type="InterPro" id="IPR044925">
    <property type="entry name" value="His-Me_finger_sf"/>
</dbReference>
<dbReference type="Pfam" id="PF07463">
    <property type="entry name" value="NUMOD4"/>
    <property type="match status" value="1"/>
</dbReference>
<feature type="domain" description="NUMOD4" evidence="1">
    <location>
        <begin position="5"/>
        <end position="46"/>
    </location>
</feature>
<evidence type="ECO:0000313" key="3">
    <source>
        <dbReference type="Proteomes" id="UP000252104"/>
    </source>
</evidence>
<dbReference type="InterPro" id="IPR010902">
    <property type="entry name" value="NUMOD4"/>
</dbReference>
<protein>
    <recommendedName>
        <fullName evidence="1">NUMOD4 domain-containing protein</fullName>
    </recommendedName>
</protein>
<dbReference type="Gene3D" id="3.90.75.20">
    <property type="match status" value="1"/>
</dbReference>